<gene>
    <name evidence="1" type="ORF">Rcae01_05071</name>
</gene>
<accession>A0ABP9VXY3</accession>
<evidence type="ECO:0000313" key="1">
    <source>
        <dbReference type="EMBL" id="GAA5509571.1"/>
    </source>
</evidence>
<protein>
    <submittedName>
        <fullName evidence="1">Uncharacterized protein</fullName>
    </submittedName>
</protein>
<dbReference type="EMBL" id="BAABRO010000014">
    <property type="protein sequence ID" value="GAA5509571.1"/>
    <property type="molecule type" value="Genomic_DNA"/>
</dbReference>
<proteinExistence type="predicted"/>
<comment type="caution">
    <text evidence="1">The sequence shown here is derived from an EMBL/GenBank/DDBJ whole genome shotgun (WGS) entry which is preliminary data.</text>
</comment>
<organism evidence="1 2">
    <name type="scientific">Novipirellula caenicola</name>
    <dbReference type="NCBI Taxonomy" id="1536901"/>
    <lineage>
        <taxon>Bacteria</taxon>
        <taxon>Pseudomonadati</taxon>
        <taxon>Planctomycetota</taxon>
        <taxon>Planctomycetia</taxon>
        <taxon>Pirellulales</taxon>
        <taxon>Pirellulaceae</taxon>
        <taxon>Novipirellula</taxon>
    </lineage>
</organism>
<name>A0ABP9VXY3_9BACT</name>
<sequence length="69" mass="7880">MPCLQRESSVRTAAGCEGTRTVNTIQQIELTSHWFEKCHGALLSELKRRPDLVHRVLRFPQPSTKTGEF</sequence>
<keyword evidence="2" id="KW-1185">Reference proteome</keyword>
<evidence type="ECO:0000313" key="2">
    <source>
        <dbReference type="Proteomes" id="UP001416858"/>
    </source>
</evidence>
<reference evidence="1 2" key="1">
    <citation type="submission" date="2024-02" db="EMBL/GenBank/DDBJ databases">
        <title>Rhodopirellula caenicola NBRC 110016.</title>
        <authorList>
            <person name="Ichikawa N."/>
            <person name="Katano-Makiyama Y."/>
            <person name="Hidaka K."/>
        </authorList>
    </citation>
    <scope>NUCLEOTIDE SEQUENCE [LARGE SCALE GENOMIC DNA]</scope>
    <source>
        <strain evidence="1 2">NBRC 110016</strain>
    </source>
</reference>
<dbReference type="Proteomes" id="UP001416858">
    <property type="component" value="Unassembled WGS sequence"/>
</dbReference>